<evidence type="ECO:0000256" key="5">
    <source>
        <dbReference type="SAM" id="MobiDB-lite"/>
    </source>
</evidence>
<reference evidence="8" key="1">
    <citation type="submission" date="2023-06" db="EMBL/GenBank/DDBJ databases">
        <title>Genomic analysis of the entomopathogenic nematode Steinernema hermaphroditum.</title>
        <authorList>
            <person name="Schwarz E.M."/>
            <person name="Heppert J.K."/>
            <person name="Baniya A."/>
            <person name="Schwartz H.T."/>
            <person name="Tan C.-H."/>
            <person name="Antoshechkin I."/>
            <person name="Sternberg P.W."/>
            <person name="Goodrich-Blair H."/>
            <person name="Dillman A.R."/>
        </authorList>
    </citation>
    <scope>NUCLEOTIDE SEQUENCE</scope>
    <source>
        <strain evidence="8">PS9179</strain>
        <tissue evidence="8">Whole animal</tissue>
    </source>
</reference>
<feature type="transmembrane region" description="Helical" evidence="6">
    <location>
        <begin position="388"/>
        <end position="412"/>
    </location>
</feature>
<comment type="subcellular location">
    <subcellularLocation>
        <location evidence="1">Membrane</location>
    </subcellularLocation>
</comment>
<sequence>MFVLLVLVSAVSAATVDNSTTMTDLFEPKDYPSAAAIIVMTGLAGMMINGYVYYAVRKATTFGYAFGRIVTSHTIANFGNCFTFGCLIAPLLIINPNIHDTYWGARCGQFLILVYNASLFSHLLTAINRFCVVYFPIKYHLMFDHRTTHISIGIVWSIAVIQVLPYFSPDCTLYLDGPNLAMFPKDTFCSRFIITYMCYYLSVGVIGIFGILDVMTFIGIRFHNRSHVSTGIISVKMNRKREIRFFFQACLQDFAFLSELVLYFSIAPYFVHNRWIHLVMTTIAWIAVHTIDGIIVIIFNKEIRTFTPRNEIIRNSSTAGTARSLELPAVADYFTFRSMFLYSHNIVAGALLEFAGWAGFVTNIFIVYKVVHDHVFGKTFGRIWISRGVAHCFESLLFVFFFGPLAIIDPYLFDLLIAQRIHHLVYCFRFAVFSTNLLIAINRAVMVCKPLAYKVIFSHHTTIMLIGVTWMVSIASGVVNFVNPCQQTAMNSTMNYYAHHNDCNIVLHIYDVGFPPVCFIATAIIDGIALFKLYSLPVIRKEFSDSSTMSNANRAREIRLCYMILCEVIISGLIIISIRFGFVIALTYELLGFLLTSWVWGMHSAFDGLIVIIFNEEIHTIGWFSKKRPSSTSSLSPEQMNRQNRTRLTQISSGSPAPVHV</sequence>
<feature type="transmembrane region" description="Helical" evidence="6">
    <location>
        <begin position="560"/>
        <end position="584"/>
    </location>
</feature>
<feature type="transmembrane region" description="Helical" evidence="6">
    <location>
        <begin position="149"/>
        <end position="168"/>
    </location>
</feature>
<feature type="transmembrane region" description="Helical" evidence="6">
    <location>
        <begin position="424"/>
        <end position="441"/>
    </location>
</feature>
<dbReference type="PROSITE" id="PS50262">
    <property type="entry name" value="G_PROTEIN_RECEP_F1_2"/>
    <property type="match status" value="1"/>
</dbReference>
<keyword evidence="3 6" id="KW-1133">Transmembrane helix</keyword>
<feature type="transmembrane region" description="Helical" evidence="6">
    <location>
        <begin position="275"/>
        <end position="299"/>
    </location>
</feature>
<feature type="domain" description="G-protein coupled receptors family 1 profile" evidence="7">
    <location>
        <begin position="362"/>
        <end position="611"/>
    </location>
</feature>
<proteinExistence type="predicted"/>
<evidence type="ECO:0000256" key="1">
    <source>
        <dbReference type="ARBA" id="ARBA00004370"/>
    </source>
</evidence>
<dbReference type="SUPFAM" id="SSF81321">
    <property type="entry name" value="Family A G protein-coupled receptor-like"/>
    <property type="match status" value="2"/>
</dbReference>
<evidence type="ECO:0000256" key="3">
    <source>
        <dbReference type="ARBA" id="ARBA00022989"/>
    </source>
</evidence>
<feature type="region of interest" description="Disordered" evidence="5">
    <location>
        <begin position="627"/>
        <end position="661"/>
    </location>
</feature>
<feature type="transmembrane region" description="Helical" evidence="6">
    <location>
        <begin position="245"/>
        <end position="269"/>
    </location>
</feature>
<dbReference type="Pfam" id="PF10328">
    <property type="entry name" value="7TM_GPCR_Srx"/>
    <property type="match status" value="2"/>
</dbReference>
<dbReference type="EMBL" id="JAUCMV010000003">
    <property type="protein sequence ID" value="KAK0414146.1"/>
    <property type="molecule type" value="Genomic_DNA"/>
</dbReference>
<dbReference type="Gene3D" id="1.20.1070.10">
    <property type="entry name" value="Rhodopsin 7-helix transmembrane proteins"/>
    <property type="match status" value="2"/>
</dbReference>
<feature type="transmembrane region" description="Helical" evidence="6">
    <location>
        <begin position="193"/>
        <end position="220"/>
    </location>
</feature>
<feature type="transmembrane region" description="Helical" evidence="6">
    <location>
        <begin position="346"/>
        <end position="368"/>
    </location>
</feature>
<evidence type="ECO:0000313" key="9">
    <source>
        <dbReference type="Proteomes" id="UP001175271"/>
    </source>
</evidence>
<dbReference type="AlphaFoldDB" id="A0AA39HZG2"/>
<keyword evidence="9" id="KW-1185">Reference proteome</keyword>
<dbReference type="InterPro" id="IPR019430">
    <property type="entry name" value="7TM_GPCR_serpentine_rcpt_Srx"/>
</dbReference>
<feature type="transmembrane region" description="Helical" evidence="6">
    <location>
        <begin position="114"/>
        <end position="137"/>
    </location>
</feature>
<dbReference type="InterPro" id="IPR017452">
    <property type="entry name" value="GPCR_Rhodpsn_7TM"/>
</dbReference>
<keyword evidence="2 6" id="KW-0812">Transmembrane</keyword>
<evidence type="ECO:0000256" key="4">
    <source>
        <dbReference type="ARBA" id="ARBA00023136"/>
    </source>
</evidence>
<dbReference type="Proteomes" id="UP001175271">
    <property type="component" value="Unassembled WGS sequence"/>
</dbReference>
<evidence type="ECO:0000259" key="7">
    <source>
        <dbReference type="PROSITE" id="PS50262"/>
    </source>
</evidence>
<feature type="transmembrane region" description="Helical" evidence="6">
    <location>
        <begin position="590"/>
        <end position="614"/>
    </location>
</feature>
<keyword evidence="4 6" id="KW-0472">Membrane</keyword>
<dbReference type="GO" id="GO:0016020">
    <property type="term" value="C:membrane"/>
    <property type="evidence" value="ECO:0007669"/>
    <property type="project" value="UniProtKB-SubCell"/>
</dbReference>
<name>A0AA39HZG2_9BILA</name>
<evidence type="ECO:0000256" key="6">
    <source>
        <dbReference type="SAM" id="Phobius"/>
    </source>
</evidence>
<protein>
    <recommendedName>
        <fullName evidence="7">G-protein coupled receptors family 1 profile domain-containing protein</fullName>
    </recommendedName>
</protein>
<feature type="transmembrane region" description="Helical" evidence="6">
    <location>
        <begin position="34"/>
        <end position="54"/>
    </location>
</feature>
<organism evidence="8 9">
    <name type="scientific">Steinernema hermaphroditum</name>
    <dbReference type="NCBI Taxonomy" id="289476"/>
    <lineage>
        <taxon>Eukaryota</taxon>
        <taxon>Metazoa</taxon>
        <taxon>Ecdysozoa</taxon>
        <taxon>Nematoda</taxon>
        <taxon>Chromadorea</taxon>
        <taxon>Rhabditida</taxon>
        <taxon>Tylenchina</taxon>
        <taxon>Panagrolaimomorpha</taxon>
        <taxon>Strongyloidoidea</taxon>
        <taxon>Steinernematidae</taxon>
        <taxon>Steinernema</taxon>
    </lineage>
</organism>
<feature type="transmembrane region" description="Helical" evidence="6">
    <location>
        <begin position="75"/>
        <end position="94"/>
    </location>
</feature>
<accession>A0AA39HZG2</accession>
<dbReference type="CDD" id="cd00637">
    <property type="entry name" value="7tm_classA_rhodopsin-like"/>
    <property type="match status" value="2"/>
</dbReference>
<dbReference type="PANTHER" id="PTHR23017:SF3">
    <property type="entry name" value="G-PROTEIN COUPLED RECEPTORS FAMILY 1 PROFILE DOMAIN-CONTAINING PROTEIN"/>
    <property type="match status" value="1"/>
</dbReference>
<comment type="caution">
    <text evidence="8">The sequence shown here is derived from an EMBL/GenBank/DDBJ whole genome shotgun (WGS) entry which is preliminary data.</text>
</comment>
<evidence type="ECO:0000256" key="2">
    <source>
        <dbReference type="ARBA" id="ARBA00022692"/>
    </source>
</evidence>
<feature type="compositionally biased region" description="Polar residues" evidence="5">
    <location>
        <begin position="638"/>
        <end position="655"/>
    </location>
</feature>
<gene>
    <name evidence="8" type="ORF">QR680_007169</name>
</gene>
<dbReference type="PANTHER" id="PTHR23017">
    <property type="entry name" value="SERPENTINE RECEPTOR, CLASS X"/>
    <property type="match status" value="1"/>
</dbReference>
<feature type="transmembrane region" description="Helical" evidence="6">
    <location>
        <begin position="461"/>
        <end position="482"/>
    </location>
</feature>
<evidence type="ECO:0000313" key="8">
    <source>
        <dbReference type="EMBL" id="KAK0414146.1"/>
    </source>
</evidence>